<evidence type="ECO:0000256" key="8">
    <source>
        <dbReference type="ARBA" id="ARBA00023242"/>
    </source>
</evidence>
<evidence type="ECO:0000256" key="5">
    <source>
        <dbReference type="ARBA" id="ARBA00022723"/>
    </source>
</evidence>
<dbReference type="GO" id="GO:0003676">
    <property type="term" value="F:nucleic acid binding"/>
    <property type="evidence" value="ECO:0007669"/>
    <property type="project" value="InterPro"/>
</dbReference>
<evidence type="ECO:0000256" key="6">
    <source>
        <dbReference type="ARBA" id="ARBA00022771"/>
    </source>
</evidence>
<feature type="region of interest" description="Disordered" evidence="11">
    <location>
        <begin position="1"/>
        <end position="25"/>
    </location>
</feature>
<evidence type="ECO:0000256" key="1">
    <source>
        <dbReference type="ARBA" id="ARBA00004123"/>
    </source>
</evidence>
<comment type="caution">
    <text evidence="13">The sequence shown here is derived from an EMBL/GenBank/DDBJ whole genome shotgun (WGS) entry which is preliminary data.</text>
</comment>
<keyword evidence="7" id="KW-0862">Zinc</keyword>
<keyword evidence="4" id="KW-0690">Ribosome biogenesis</keyword>
<evidence type="ECO:0000256" key="4">
    <source>
        <dbReference type="ARBA" id="ARBA00022517"/>
    </source>
</evidence>
<dbReference type="GO" id="GO:0008270">
    <property type="term" value="F:zinc ion binding"/>
    <property type="evidence" value="ECO:0007669"/>
    <property type="project" value="UniProtKB-KW"/>
</dbReference>
<dbReference type="GO" id="GO:0005737">
    <property type="term" value="C:cytoplasm"/>
    <property type="evidence" value="ECO:0007669"/>
    <property type="project" value="UniProtKB-SubCell"/>
</dbReference>
<accession>A0A3D8R1T4</accession>
<dbReference type="SUPFAM" id="SSF57667">
    <property type="entry name" value="beta-beta-alpha zinc fingers"/>
    <property type="match status" value="1"/>
</dbReference>
<reference evidence="13 14" key="1">
    <citation type="journal article" date="2018" name="IMA Fungus">
        <title>IMA Genome-F 9: Draft genome sequence of Annulohypoxylon stygium, Aspergillus mulundensis, Berkeleyomyces basicola (syn. Thielaviopsis basicola), Ceratocystis smalleyi, two Cercospora beticola strains, Coleophoma cylindrospora, Fusarium fracticaudum, Phialophora cf. hyalina, and Morchella septimelata.</title>
        <authorList>
            <person name="Wingfield B.D."/>
            <person name="Bills G.F."/>
            <person name="Dong Y."/>
            <person name="Huang W."/>
            <person name="Nel W.J."/>
            <person name="Swalarsk-Parry B.S."/>
            <person name="Vaghefi N."/>
            <person name="Wilken P.M."/>
            <person name="An Z."/>
            <person name="de Beer Z.W."/>
            <person name="De Vos L."/>
            <person name="Chen L."/>
            <person name="Duong T.A."/>
            <person name="Gao Y."/>
            <person name="Hammerbacher A."/>
            <person name="Kikkert J.R."/>
            <person name="Li Y."/>
            <person name="Li H."/>
            <person name="Li K."/>
            <person name="Li Q."/>
            <person name="Liu X."/>
            <person name="Ma X."/>
            <person name="Naidoo K."/>
            <person name="Pethybridge S.J."/>
            <person name="Sun J."/>
            <person name="Steenkamp E.T."/>
            <person name="van der Nest M.A."/>
            <person name="van Wyk S."/>
            <person name="Wingfield M.J."/>
            <person name="Xiong C."/>
            <person name="Yue Q."/>
            <person name="Zhang X."/>
        </authorList>
    </citation>
    <scope>NUCLEOTIDE SEQUENCE [LARGE SCALE GENOMIC DNA]</scope>
    <source>
        <strain evidence="13 14">BP6252</strain>
    </source>
</reference>
<evidence type="ECO:0000256" key="9">
    <source>
        <dbReference type="ARBA" id="ARBA00038064"/>
    </source>
</evidence>
<dbReference type="PROSITE" id="PS50157">
    <property type="entry name" value="ZINC_FINGER_C2H2_2"/>
    <property type="match status" value="1"/>
</dbReference>
<dbReference type="InterPro" id="IPR013087">
    <property type="entry name" value="Znf_C2H2_type"/>
</dbReference>
<dbReference type="Pfam" id="PF12171">
    <property type="entry name" value="zf-C2H2_jaz"/>
    <property type="match status" value="1"/>
</dbReference>
<dbReference type="PANTHER" id="PTHR46095">
    <property type="entry name" value="ZINC FINGER PROTEIN 593"/>
    <property type="match status" value="1"/>
</dbReference>
<feature type="domain" description="C2H2-type" evidence="12">
    <location>
        <begin position="50"/>
        <end position="79"/>
    </location>
</feature>
<keyword evidence="14" id="KW-1185">Reference proteome</keyword>
<dbReference type="AlphaFoldDB" id="A0A3D8R1T4"/>
<dbReference type="PANTHER" id="PTHR46095:SF1">
    <property type="entry name" value="ZINC FINGER PROTEIN 593"/>
    <property type="match status" value="1"/>
</dbReference>
<dbReference type="PROSITE" id="PS00028">
    <property type="entry name" value="ZINC_FINGER_C2H2_1"/>
    <property type="match status" value="1"/>
</dbReference>
<evidence type="ECO:0000256" key="2">
    <source>
        <dbReference type="ARBA" id="ARBA00004496"/>
    </source>
</evidence>
<dbReference type="STRING" id="1849047.A0A3D8R1T4"/>
<evidence type="ECO:0000256" key="11">
    <source>
        <dbReference type="SAM" id="MobiDB-lite"/>
    </source>
</evidence>
<dbReference type="InterPro" id="IPR036236">
    <property type="entry name" value="Znf_C2H2_sf"/>
</dbReference>
<sequence length="130" mass="14742">MGIPQKSTKTKTRRRLRDLDQVHADLRSPKHLEQFKSLKPAEDLPGLGQFYCIECAKWFEAENSLVTHRKGKTHKRRVKALKDEPYTQKEAEAAVGLRTDNGPRAAARENVQDVEVEMENSGLIDDSLAT</sequence>
<keyword evidence="3" id="KW-0963">Cytoplasm</keyword>
<evidence type="ECO:0000256" key="10">
    <source>
        <dbReference type="PROSITE-ProRule" id="PRU00042"/>
    </source>
</evidence>
<dbReference type="InterPro" id="IPR022755">
    <property type="entry name" value="Znf_C2H2_jaz"/>
</dbReference>
<name>A0A3D8R1T4_9HELO</name>
<protein>
    <submittedName>
        <fullName evidence="13">Putative BUD20</fullName>
    </submittedName>
</protein>
<dbReference type="FunFam" id="3.30.160.60:FF:000299">
    <property type="entry name" value="Zinc finger protein 593"/>
    <property type="match status" value="1"/>
</dbReference>
<keyword evidence="6 10" id="KW-0863">Zinc-finger</keyword>
<evidence type="ECO:0000313" key="13">
    <source>
        <dbReference type="EMBL" id="RDW67881.1"/>
    </source>
</evidence>
<dbReference type="Proteomes" id="UP000256645">
    <property type="component" value="Unassembled WGS sequence"/>
</dbReference>
<keyword evidence="8" id="KW-0539">Nucleus</keyword>
<dbReference type="InterPro" id="IPR051879">
    <property type="entry name" value="C2H2-ZF_Maturation_Protein"/>
</dbReference>
<dbReference type="InterPro" id="IPR003604">
    <property type="entry name" value="Matrin/U1-like-C_Znf_C2H2"/>
</dbReference>
<keyword evidence="5" id="KW-0479">Metal-binding</keyword>
<comment type="subcellular location">
    <subcellularLocation>
        <location evidence="2">Cytoplasm</location>
    </subcellularLocation>
    <subcellularLocation>
        <location evidence="1">Nucleus</location>
    </subcellularLocation>
</comment>
<organism evidence="13 14">
    <name type="scientific">Coleophoma cylindrospora</name>
    <dbReference type="NCBI Taxonomy" id="1849047"/>
    <lineage>
        <taxon>Eukaryota</taxon>
        <taxon>Fungi</taxon>
        <taxon>Dikarya</taxon>
        <taxon>Ascomycota</taxon>
        <taxon>Pezizomycotina</taxon>
        <taxon>Leotiomycetes</taxon>
        <taxon>Helotiales</taxon>
        <taxon>Dermateaceae</taxon>
        <taxon>Coleophoma</taxon>
    </lineage>
</organism>
<dbReference type="GO" id="GO:0043021">
    <property type="term" value="F:ribonucleoprotein complex binding"/>
    <property type="evidence" value="ECO:0007669"/>
    <property type="project" value="UniProtKB-ARBA"/>
</dbReference>
<dbReference type="OrthoDB" id="24683at2759"/>
<dbReference type="GO" id="GO:0005634">
    <property type="term" value="C:nucleus"/>
    <property type="evidence" value="ECO:0007669"/>
    <property type="project" value="UniProtKB-SubCell"/>
</dbReference>
<dbReference type="EMBL" id="PDLM01000010">
    <property type="protein sequence ID" value="RDW67881.1"/>
    <property type="molecule type" value="Genomic_DNA"/>
</dbReference>
<dbReference type="Gene3D" id="3.30.160.60">
    <property type="entry name" value="Classic Zinc Finger"/>
    <property type="match status" value="1"/>
</dbReference>
<evidence type="ECO:0000256" key="3">
    <source>
        <dbReference type="ARBA" id="ARBA00022490"/>
    </source>
</evidence>
<dbReference type="GO" id="GO:0042254">
    <property type="term" value="P:ribosome biogenesis"/>
    <property type="evidence" value="ECO:0007669"/>
    <property type="project" value="UniProtKB-KW"/>
</dbReference>
<evidence type="ECO:0000259" key="12">
    <source>
        <dbReference type="PROSITE" id="PS50157"/>
    </source>
</evidence>
<evidence type="ECO:0000256" key="7">
    <source>
        <dbReference type="ARBA" id="ARBA00022833"/>
    </source>
</evidence>
<evidence type="ECO:0000313" key="14">
    <source>
        <dbReference type="Proteomes" id="UP000256645"/>
    </source>
</evidence>
<comment type="similarity">
    <text evidence="9">Belongs to the ZNF593/BUD20 C2H2-type zinc-finger protein family.</text>
</comment>
<proteinExistence type="inferred from homology"/>
<dbReference type="SMART" id="SM00451">
    <property type="entry name" value="ZnF_U1"/>
    <property type="match status" value="1"/>
</dbReference>
<gene>
    <name evidence="13" type="ORF">BP6252_09277</name>
</gene>